<accession>A0A9E8MV34</accession>
<proteinExistence type="predicted"/>
<dbReference type="AlphaFoldDB" id="A0A9E8MV34"/>
<dbReference type="Proteomes" id="UP001164705">
    <property type="component" value="Chromosome"/>
</dbReference>
<dbReference type="PROSITE" id="PS51257">
    <property type="entry name" value="PROKAR_LIPOPROTEIN"/>
    <property type="match status" value="1"/>
</dbReference>
<evidence type="ECO:0000313" key="1">
    <source>
        <dbReference type="EMBL" id="WAC00824.1"/>
    </source>
</evidence>
<dbReference type="KEGG" id="lnu:N7U66_11105"/>
<name>A0A9E8MV34_9FLAO</name>
<protein>
    <recommendedName>
        <fullName evidence="3">Lipoprotein</fullName>
    </recommendedName>
</protein>
<gene>
    <name evidence="1" type="ORF">N7U66_11105</name>
</gene>
<keyword evidence="2" id="KW-1185">Reference proteome</keyword>
<organism evidence="1 2">
    <name type="scientific">Lacinutrix neustonica</name>
    <dbReference type="NCBI Taxonomy" id="2980107"/>
    <lineage>
        <taxon>Bacteria</taxon>
        <taxon>Pseudomonadati</taxon>
        <taxon>Bacteroidota</taxon>
        <taxon>Flavobacteriia</taxon>
        <taxon>Flavobacteriales</taxon>
        <taxon>Flavobacteriaceae</taxon>
        <taxon>Lacinutrix</taxon>
    </lineage>
</organism>
<evidence type="ECO:0008006" key="3">
    <source>
        <dbReference type="Google" id="ProtNLM"/>
    </source>
</evidence>
<dbReference type="RefSeq" id="WP_267675372.1">
    <property type="nucleotide sequence ID" value="NZ_CP113088.1"/>
</dbReference>
<evidence type="ECO:0000313" key="2">
    <source>
        <dbReference type="Proteomes" id="UP001164705"/>
    </source>
</evidence>
<sequence length="186" mass="20682">MKNRILLIIGLTLFLTACEQSDITIETPAEVSQEQVQEILIDASQEQAKSSNSETGIYFTMGYNKQVLIISRRGYNTESIRIAFTGIDDSRCPVNAKCITQGAAKVQLSFTEESGASETVPMCIGDCYELDRPFDNEAKLRLEDELVFELNNAYFALVLKDVTPDLMAGFPTLESDYAVEMQIIAL</sequence>
<reference evidence="1" key="1">
    <citation type="submission" date="2022-11" db="EMBL/GenBank/DDBJ databases">
        <title>Lacinutrix neustonica HL-RS19T sp. nov., isolated from the surface microlayer sample of brackish Lake Shihwa.</title>
        <authorList>
            <person name="Choi J.Y."/>
            <person name="Hwang C.Y."/>
        </authorList>
    </citation>
    <scope>NUCLEOTIDE SEQUENCE</scope>
    <source>
        <strain evidence="1">HL-RS19</strain>
    </source>
</reference>
<dbReference type="EMBL" id="CP113088">
    <property type="protein sequence ID" value="WAC00824.1"/>
    <property type="molecule type" value="Genomic_DNA"/>
</dbReference>